<gene>
    <name evidence="3" type="ORF">L596_004943</name>
</gene>
<evidence type="ECO:0000313" key="4">
    <source>
        <dbReference type="Proteomes" id="UP000298663"/>
    </source>
</evidence>
<keyword evidence="2" id="KW-0732">Signal</keyword>
<name>A0A4U8V1K5_STECR</name>
<accession>A0A4U8V1K5</accession>
<proteinExistence type="predicted"/>
<feature type="compositionally biased region" description="Acidic residues" evidence="1">
    <location>
        <begin position="49"/>
        <end position="61"/>
    </location>
</feature>
<feature type="compositionally biased region" description="Basic and acidic residues" evidence="1">
    <location>
        <begin position="62"/>
        <end position="88"/>
    </location>
</feature>
<feature type="compositionally biased region" description="Acidic residues" evidence="1">
    <location>
        <begin position="22"/>
        <end position="36"/>
    </location>
</feature>
<dbReference type="EMBL" id="AZBU02000001">
    <property type="protein sequence ID" value="TMS38158.1"/>
    <property type="molecule type" value="Genomic_DNA"/>
</dbReference>
<feature type="compositionally biased region" description="Low complexity" evidence="1">
    <location>
        <begin position="37"/>
        <end position="48"/>
    </location>
</feature>
<organism evidence="3 4">
    <name type="scientific">Steinernema carpocapsae</name>
    <name type="common">Entomopathogenic nematode</name>
    <dbReference type="NCBI Taxonomy" id="34508"/>
    <lineage>
        <taxon>Eukaryota</taxon>
        <taxon>Metazoa</taxon>
        <taxon>Ecdysozoa</taxon>
        <taxon>Nematoda</taxon>
        <taxon>Chromadorea</taxon>
        <taxon>Rhabditida</taxon>
        <taxon>Tylenchina</taxon>
        <taxon>Panagrolaimomorpha</taxon>
        <taxon>Strongyloidoidea</taxon>
        <taxon>Steinernematidae</taxon>
        <taxon>Steinernema</taxon>
    </lineage>
</organism>
<dbReference type="Proteomes" id="UP000298663">
    <property type="component" value="Unassembled WGS sequence"/>
</dbReference>
<feature type="signal peptide" evidence="2">
    <location>
        <begin position="1"/>
        <end position="20"/>
    </location>
</feature>
<comment type="caution">
    <text evidence="3">The sequence shown here is derived from an EMBL/GenBank/DDBJ whole genome shotgun (WGS) entry which is preliminary data.</text>
</comment>
<evidence type="ECO:0000256" key="2">
    <source>
        <dbReference type="SAM" id="SignalP"/>
    </source>
</evidence>
<reference evidence="3 4" key="2">
    <citation type="journal article" date="2019" name="G3 (Bethesda)">
        <title>Hybrid Assembly of the Genome of the Entomopathogenic Nematode Steinernema carpocapsae Identifies the X-Chromosome.</title>
        <authorList>
            <person name="Serra L."/>
            <person name="Macchietto M."/>
            <person name="Macias-Munoz A."/>
            <person name="McGill C.J."/>
            <person name="Rodriguez I.M."/>
            <person name="Rodriguez B."/>
            <person name="Murad R."/>
            <person name="Mortazavi A."/>
        </authorList>
    </citation>
    <scope>NUCLEOTIDE SEQUENCE [LARGE SCALE GENOMIC DNA]</scope>
    <source>
        <strain evidence="3 4">ALL</strain>
    </source>
</reference>
<dbReference type="AlphaFoldDB" id="A0A4U8V1K5"/>
<protein>
    <submittedName>
        <fullName evidence="3">Uncharacterized protein</fullName>
    </submittedName>
</protein>
<keyword evidence="4" id="KW-1185">Reference proteome</keyword>
<reference evidence="3 4" key="1">
    <citation type="journal article" date="2015" name="Genome Biol.">
        <title>Comparative genomics of Steinernema reveals deeply conserved gene regulatory networks.</title>
        <authorList>
            <person name="Dillman A.R."/>
            <person name="Macchietto M."/>
            <person name="Porter C.F."/>
            <person name="Rogers A."/>
            <person name="Williams B."/>
            <person name="Antoshechkin I."/>
            <person name="Lee M.M."/>
            <person name="Goodwin Z."/>
            <person name="Lu X."/>
            <person name="Lewis E.E."/>
            <person name="Goodrich-Blair H."/>
            <person name="Stock S.P."/>
            <person name="Adams B.J."/>
            <person name="Sternberg P.W."/>
            <person name="Mortazavi A."/>
        </authorList>
    </citation>
    <scope>NUCLEOTIDE SEQUENCE [LARGE SCALE GENOMIC DNA]</scope>
    <source>
        <strain evidence="3 4">ALL</strain>
    </source>
</reference>
<feature type="region of interest" description="Disordered" evidence="1">
    <location>
        <begin position="22"/>
        <end position="106"/>
    </location>
</feature>
<evidence type="ECO:0000313" key="3">
    <source>
        <dbReference type="EMBL" id="TMS38158.1"/>
    </source>
</evidence>
<sequence>MKLWLTAALLALLLVTYSMAADEEGQNDEEESESESESSSSEYDTNQQENDDEDDVNDDDNETKKTGEGSKESEVLKNMDKDEKKLEMDEAEEEKDESPNGTMDKFVKDEYENGDKFVKAQDDDVIVTSGDVQNITIDDSASLTPTSSSLPLLAMAVCIFIIQIIT</sequence>
<feature type="chain" id="PRO_5020705651" evidence="2">
    <location>
        <begin position="21"/>
        <end position="166"/>
    </location>
</feature>
<evidence type="ECO:0000256" key="1">
    <source>
        <dbReference type="SAM" id="MobiDB-lite"/>
    </source>
</evidence>